<keyword evidence="1" id="KW-0812">Transmembrane</keyword>
<dbReference type="AlphaFoldDB" id="A0A151IUN3"/>
<evidence type="ECO:0000256" key="1">
    <source>
        <dbReference type="SAM" id="Phobius"/>
    </source>
</evidence>
<dbReference type="EMBL" id="KQ980951">
    <property type="protein sequence ID" value="KYN11187.1"/>
    <property type="molecule type" value="Genomic_DNA"/>
</dbReference>
<name>A0A151IUN3_9HYME</name>
<reference evidence="2 3" key="1">
    <citation type="submission" date="2015-09" db="EMBL/GenBank/DDBJ databases">
        <title>Trachymyrmex cornetzi WGS genome.</title>
        <authorList>
            <person name="Nygaard S."/>
            <person name="Hu H."/>
            <person name="Boomsma J."/>
            <person name="Zhang G."/>
        </authorList>
    </citation>
    <scope>NUCLEOTIDE SEQUENCE [LARGE SCALE GENOMIC DNA]</scope>
    <source>
        <strain evidence="2">Tcor2-1</strain>
        <tissue evidence="2">Whole body</tissue>
    </source>
</reference>
<proteinExistence type="predicted"/>
<dbReference type="Proteomes" id="UP000078492">
    <property type="component" value="Unassembled WGS sequence"/>
</dbReference>
<keyword evidence="3" id="KW-1185">Reference proteome</keyword>
<feature type="transmembrane region" description="Helical" evidence="1">
    <location>
        <begin position="128"/>
        <end position="149"/>
    </location>
</feature>
<evidence type="ECO:0000313" key="2">
    <source>
        <dbReference type="EMBL" id="KYN11187.1"/>
    </source>
</evidence>
<gene>
    <name evidence="2" type="ORF">ALC57_16665</name>
</gene>
<accession>A0A151IUN3</accession>
<organism evidence="2 3">
    <name type="scientific">Trachymyrmex cornetzi</name>
    <dbReference type="NCBI Taxonomy" id="471704"/>
    <lineage>
        <taxon>Eukaryota</taxon>
        <taxon>Metazoa</taxon>
        <taxon>Ecdysozoa</taxon>
        <taxon>Arthropoda</taxon>
        <taxon>Hexapoda</taxon>
        <taxon>Insecta</taxon>
        <taxon>Pterygota</taxon>
        <taxon>Neoptera</taxon>
        <taxon>Endopterygota</taxon>
        <taxon>Hymenoptera</taxon>
        <taxon>Apocrita</taxon>
        <taxon>Aculeata</taxon>
        <taxon>Formicoidea</taxon>
        <taxon>Formicidae</taxon>
        <taxon>Myrmicinae</taxon>
        <taxon>Trachymyrmex</taxon>
    </lineage>
</organism>
<dbReference type="STRING" id="471704.A0A151IUN3"/>
<sequence>MYSSRSSRNTDPPVATIRSISMTLRIAKPNFHSSSVFAKNLIVIEMRKLEMKFDKPIYVCIQKGVKSNVVARTITYEDYTRCLNEEIEMTRRQSCIRSKLHEVYTISESKVGLNPYDDKRYVGLDGDVTMGSLADIFVIYVSYVLYYVFFKILHMINTNYRNQSFTRSSWILILV</sequence>
<keyword evidence="1" id="KW-0472">Membrane</keyword>
<keyword evidence="1" id="KW-1133">Transmembrane helix</keyword>
<protein>
    <submittedName>
        <fullName evidence="2">Uncharacterized protein</fullName>
    </submittedName>
</protein>
<evidence type="ECO:0000313" key="3">
    <source>
        <dbReference type="Proteomes" id="UP000078492"/>
    </source>
</evidence>